<protein>
    <submittedName>
        <fullName evidence="2">Cell division protein FtsW</fullName>
    </submittedName>
</protein>
<keyword evidence="2" id="KW-0131">Cell cycle</keyword>
<keyword evidence="2" id="KW-0132">Cell division</keyword>
<dbReference type="AlphaFoldDB" id="A0A6J4VSD9"/>
<sequence>GRWGTGAGASPWREGGGGAALCRARGWSAAARHRCQGRRHATRARLLVDHDPGGAGRLRHGDHFQRHLRDQPPGGWRLVRLLAEAGALGGDRRDGLLPRLADRLSLLARLLDPDPDRLDHHADPGALPAYRGRLGGRGTALAQPRPAAAVPAERGGEGGAGPLHRRLANGARPALAELADGDFPVRGYPRRDDFPRYARTGPRYLLPAGDHRRDDAAGRGGEPEAVRALPRQRRAGVHRAGLLRVVSPRSTNALSAVGRGTLDDGRGLAIDPGAALVRLGRAVRRRVGGESPEIRLAPRRPHRRSLRGRGRGAGFPRLRLSAGPVPDPGDPRLPRRLPRAGYVRGVAGDRYRLLDRFPGADQYRRHHHHDSVHRRAAPVHLLWRHLADGRPGDYRRADQCLAPDDRGAGGERPARPRSPRRSNRRYPPLAQRPPNRTARCSHARANGPGTTRPSREV</sequence>
<feature type="non-terminal residue" evidence="2">
    <location>
        <position position="457"/>
    </location>
</feature>
<gene>
    <name evidence="2" type="ORF">AVDCRST_MAG18-4106</name>
</gene>
<dbReference type="GO" id="GO:0051301">
    <property type="term" value="P:cell division"/>
    <property type="evidence" value="ECO:0007669"/>
    <property type="project" value="UniProtKB-KW"/>
</dbReference>
<dbReference type="EMBL" id="CADCWN010000327">
    <property type="protein sequence ID" value="CAA9587363.1"/>
    <property type="molecule type" value="Genomic_DNA"/>
</dbReference>
<feature type="compositionally biased region" description="Basic residues" evidence="1">
    <location>
        <begin position="415"/>
        <end position="424"/>
    </location>
</feature>
<name>A0A6J4VSD9_9BACT</name>
<feature type="region of interest" description="Disordered" evidence="1">
    <location>
        <begin position="303"/>
        <end position="337"/>
    </location>
</feature>
<evidence type="ECO:0000313" key="2">
    <source>
        <dbReference type="EMBL" id="CAA9587363.1"/>
    </source>
</evidence>
<feature type="compositionally biased region" description="Polar residues" evidence="1">
    <location>
        <begin position="448"/>
        <end position="457"/>
    </location>
</feature>
<evidence type="ECO:0000256" key="1">
    <source>
        <dbReference type="SAM" id="MobiDB-lite"/>
    </source>
</evidence>
<accession>A0A6J4VSD9</accession>
<proteinExistence type="predicted"/>
<feature type="compositionally biased region" description="Basic and acidic residues" evidence="1">
    <location>
        <begin position="392"/>
        <end position="414"/>
    </location>
</feature>
<reference evidence="2" key="1">
    <citation type="submission" date="2020-02" db="EMBL/GenBank/DDBJ databases">
        <authorList>
            <person name="Meier V. D."/>
        </authorList>
    </citation>
    <scope>NUCLEOTIDE SEQUENCE</scope>
    <source>
        <strain evidence="2">AVDCRST_MAG18</strain>
    </source>
</reference>
<feature type="non-terminal residue" evidence="2">
    <location>
        <position position="1"/>
    </location>
</feature>
<feature type="region of interest" description="Disordered" evidence="1">
    <location>
        <begin position="199"/>
        <end position="225"/>
    </location>
</feature>
<feature type="compositionally biased region" description="Basic and acidic residues" evidence="1">
    <location>
        <begin position="209"/>
        <end position="225"/>
    </location>
</feature>
<feature type="region of interest" description="Disordered" evidence="1">
    <location>
        <begin position="392"/>
        <end position="457"/>
    </location>
</feature>
<organism evidence="2">
    <name type="scientific">uncultured Thermomicrobiales bacterium</name>
    <dbReference type="NCBI Taxonomy" id="1645740"/>
    <lineage>
        <taxon>Bacteria</taxon>
        <taxon>Pseudomonadati</taxon>
        <taxon>Thermomicrobiota</taxon>
        <taxon>Thermomicrobia</taxon>
        <taxon>Thermomicrobiales</taxon>
        <taxon>environmental samples</taxon>
    </lineage>
</organism>